<evidence type="ECO:0000313" key="2">
    <source>
        <dbReference type="EMBL" id="CAA6800544.1"/>
    </source>
</evidence>
<name>A0A6S6SC07_9BACT</name>
<evidence type="ECO:0000256" key="1">
    <source>
        <dbReference type="SAM" id="SignalP"/>
    </source>
</evidence>
<organism evidence="2">
    <name type="scientific">uncultured Aureispira sp</name>
    <dbReference type="NCBI Taxonomy" id="1331704"/>
    <lineage>
        <taxon>Bacteria</taxon>
        <taxon>Pseudomonadati</taxon>
        <taxon>Bacteroidota</taxon>
        <taxon>Saprospiria</taxon>
        <taxon>Saprospirales</taxon>
        <taxon>Saprospiraceae</taxon>
        <taxon>Aureispira</taxon>
        <taxon>environmental samples</taxon>
    </lineage>
</organism>
<feature type="signal peptide" evidence="1">
    <location>
        <begin position="1"/>
        <end position="22"/>
    </location>
</feature>
<keyword evidence="1" id="KW-0732">Signal</keyword>
<dbReference type="AlphaFoldDB" id="A0A6S6SC07"/>
<reference evidence="2" key="1">
    <citation type="submission" date="2020-01" db="EMBL/GenBank/DDBJ databases">
        <authorList>
            <person name="Meier V. D."/>
            <person name="Meier V D."/>
        </authorList>
    </citation>
    <scope>NUCLEOTIDE SEQUENCE</scope>
    <source>
        <strain evidence="2">HLG_WM_MAG_10</strain>
    </source>
</reference>
<sequence>MLKIILLFGILCSLTYSSTAQSYQDKLLGRWEDDASNNSTSYQFIFEKNLLAFLKIPQSKILNPLKLTGDKLFKYRWVSDNILAYSKFPSENKMQAKMYPPSYTFIQIDSISKDLLFVHLSDVDMEKNEFDSLVQKKVNFKAYIGQRKARYRRLNLEKVRQTARLYGLWEDRISTDSLSFQFFVQKGELGFLKVSKTEAETPTAIKPNGGYYYKWINDEIFYYYKQPSTGFAIEKNTDIIYTLMRVETLDRNKLVVTLSTRSFNKAGLDYIKEENNFQLYFLDNKKSFQRIPIVEKK</sequence>
<accession>A0A6S6SC07</accession>
<protein>
    <submittedName>
        <fullName evidence="2">Uncharacterized protein</fullName>
    </submittedName>
</protein>
<proteinExistence type="predicted"/>
<gene>
    <name evidence="2" type="ORF">HELGO_WM30322</name>
</gene>
<feature type="chain" id="PRO_5027843190" evidence="1">
    <location>
        <begin position="23"/>
        <end position="297"/>
    </location>
</feature>
<dbReference type="EMBL" id="CACVAQ010000054">
    <property type="protein sequence ID" value="CAA6800544.1"/>
    <property type="molecule type" value="Genomic_DNA"/>
</dbReference>